<feature type="chain" id="PRO_5045457913" evidence="2">
    <location>
        <begin position="24"/>
        <end position="1101"/>
    </location>
</feature>
<dbReference type="RefSeq" id="WP_377580090.1">
    <property type="nucleotide sequence ID" value="NZ_JBHTKA010000004.1"/>
</dbReference>
<dbReference type="Proteomes" id="UP001597112">
    <property type="component" value="Unassembled WGS sequence"/>
</dbReference>
<dbReference type="PANTHER" id="PTHR36842:SF1">
    <property type="entry name" value="PROTEIN TOLB"/>
    <property type="match status" value="1"/>
</dbReference>
<dbReference type="InterPro" id="IPR011042">
    <property type="entry name" value="6-blade_b-propeller_TolB-like"/>
</dbReference>
<evidence type="ECO:0000313" key="4">
    <source>
        <dbReference type="Proteomes" id="UP001597112"/>
    </source>
</evidence>
<gene>
    <name evidence="3" type="ORF">ACFQ21_15035</name>
</gene>
<name>A0ABW3K2Y5_9BACT</name>
<protein>
    <submittedName>
        <fullName evidence="3">Translocation protein TolB</fullName>
    </submittedName>
</protein>
<reference evidence="4" key="1">
    <citation type="journal article" date="2019" name="Int. J. Syst. Evol. Microbiol.">
        <title>The Global Catalogue of Microorganisms (GCM) 10K type strain sequencing project: providing services to taxonomists for standard genome sequencing and annotation.</title>
        <authorList>
            <consortium name="The Broad Institute Genomics Platform"/>
            <consortium name="The Broad Institute Genome Sequencing Center for Infectious Disease"/>
            <person name="Wu L."/>
            <person name="Ma J."/>
        </authorList>
    </citation>
    <scope>NUCLEOTIDE SEQUENCE [LARGE SCALE GENOMIC DNA]</scope>
    <source>
        <strain evidence="4">CCUG 58938</strain>
    </source>
</reference>
<evidence type="ECO:0000256" key="2">
    <source>
        <dbReference type="SAM" id="SignalP"/>
    </source>
</evidence>
<accession>A0ABW3K2Y5</accession>
<sequence>MMLRRVLLAVLLLTVIITAPVKAQQAREVFGKNRIQYRQFDWVYLSGENFDVYYYDARKGVAQEALEYLEAEFDRITDMIDYPPYFKTKVFVYNSLSDLRQSNMGLNRNTNKIGGETEFVKPYIEVAHLGTAQEFKEELLFKISELMVNEMMFGGNLKDIFQSSILMSLPEWFVAGASQYVAKGWTAEMDDYIRQLMRTRKAKRATKLSGKDAALVGQSIWNFITEKYGKSSMANILNYTRVTRNEEKSIQITLGISFKQMLTEWQRYYSEMEAVVAKSYVSAGDSLVFESPNNRTTEYTTVKVSPDGRHIAYAENDRGRYIIKIRSLESGRDKTIISGGSKVINQRVDYRQPLIAWSDANTLGVIGVKHGEYVFWLYDLSTNSKQPRALERFSNIRSFSFSGNGRLVILSADFEGKSDLFLLSARRDRVRRLTNDLYDDLDPTFIPNTNRIVFSSNRTTDTLRANAKPEFGKLTNNYNLFVFDLDSSSLLLKRVTNTLSKDTGPIASDENTFYYLSDQRGIINLFRYNSTNGIYTQVTNYASSVKNYDLNVNTGTMAMVMTENQKQRIYVNRSFNINRQVFTPATRRKELQQARVIREKRKQEENKNMSIKDLLNARLKESQKANDTTAAPADSVNIPVDTVRAQSQTDSIPNPGAEKKPDVVNTDNYVFEDDVVKQNQPSESFLTRYAKARDKSRITGPFPYESKFSADNLVTSLVWDPLRSLGLLIETQMNDMLENYRFIGGLMVPVDLQGGDVYGEFQYLPSLIDFGIRFDRKAIRWQTVETADNLESRDFKYTLNRLEISAALPISDRIRFTIKPFGAIARSLDLGESDFPSAPPSAEPVTNYYAGVRSELVYDNSVTTGLNLIEGSRGKISFQHHQGLNNQDLSFTQVSADLRHYQQIYKEIVLAVRGYAGTFFGNSPKVYMLGGMDNWIANKTRYTGTTSKGQPNPLGVASANQDILFMEYATNLRGFNYGTLFGNSVMMFNAELRVPLIRALVNGPISSNFFRNMQFTAFYDIGTSWSGSPPFSSNNSVSYNVITQGPFQAEIKNYLNPWLYSYGVGLRTMLLGYYIKGDLAWPVENYKVGSPKLHVTLGFDF</sequence>
<dbReference type="EMBL" id="JBHTKA010000004">
    <property type="protein sequence ID" value="MFD1000638.1"/>
    <property type="molecule type" value="Genomic_DNA"/>
</dbReference>
<comment type="caution">
    <text evidence="3">The sequence shown here is derived from an EMBL/GenBank/DDBJ whole genome shotgun (WGS) entry which is preliminary data.</text>
</comment>
<comment type="similarity">
    <text evidence="1">Belongs to the TolB family.</text>
</comment>
<dbReference type="Gene3D" id="2.40.160.50">
    <property type="entry name" value="membrane protein fhac: a member of the omp85/tpsb transporter family"/>
    <property type="match status" value="1"/>
</dbReference>
<evidence type="ECO:0000256" key="1">
    <source>
        <dbReference type="ARBA" id="ARBA00009820"/>
    </source>
</evidence>
<keyword evidence="2" id="KW-0732">Signal</keyword>
<proteinExistence type="inferred from homology"/>
<organism evidence="3 4">
    <name type="scientific">Ohtaekwangia kribbensis</name>
    <dbReference type="NCBI Taxonomy" id="688913"/>
    <lineage>
        <taxon>Bacteria</taxon>
        <taxon>Pseudomonadati</taxon>
        <taxon>Bacteroidota</taxon>
        <taxon>Cytophagia</taxon>
        <taxon>Cytophagales</taxon>
        <taxon>Fulvivirgaceae</taxon>
        <taxon>Ohtaekwangia</taxon>
    </lineage>
</organism>
<keyword evidence="4" id="KW-1185">Reference proteome</keyword>
<evidence type="ECO:0000313" key="3">
    <source>
        <dbReference type="EMBL" id="MFD1000638.1"/>
    </source>
</evidence>
<dbReference type="PANTHER" id="PTHR36842">
    <property type="entry name" value="PROTEIN TOLB HOMOLOG"/>
    <property type="match status" value="1"/>
</dbReference>
<feature type="signal peptide" evidence="2">
    <location>
        <begin position="1"/>
        <end position="23"/>
    </location>
</feature>
<dbReference type="Pfam" id="PF07676">
    <property type="entry name" value="PD40"/>
    <property type="match status" value="1"/>
</dbReference>
<dbReference type="InterPro" id="IPR011659">
    <property type="entry name" value="WD40"/>
</dbReference>
<dbReference type="SUPFAM" id="SSF82171">
    <property type="entry name" value="DPP6 N-terminal domain-like"/>
    <property type="match status" value="1"/>
</dbReference>
<dbReference type="Gene3D" id="2.120.10.30">
    <property type="entry name" value="TolB, C-terminal domain"/>
    <property type="match status" value="2"/>
</dbReference>